<gene>
    <name evidence="3" type="ORF">E6O75_ATG06650</name>
</gene>
<reference evidence="3 4" key="1">
    <citation type="submission" date="2019-04" db="EMBL/GenBank/DDBJ databases">
        <title>High contiguity whole genome sequence and gene annotation resource for two Venturia nashicola isolates.</title>
        <authorList>
            <person name="Prokchorchik M."/>
            <person name="Won K."/>
            <person name="Lee Y."/>
            <person name="Choi E.D."/>
            <person name="Segonzac C."/>
            <person name="Sohn K.H."/>
        </authorList>
    </citation>
    <scope>NUCLEOTIDE SEQUENCE [LARGE SCALE GENOMIC DNA]</scope>
    <source>
        <strain evidence="3 4">PRI2</strain>
    </source>
</reference>
<keyword evidence="3" id="KW-0808">Transferase</keyword>
<proteinExistence type="predicted"/>
<dbReference type="GO" id="GO:0005576">
    <property type="term" value="C:extracellular region"/>
    <property type="evidence" value="ECO:0007669"/>
    <property type="project" value="TreeGrafter"/>
</dbReference>
<protein>
    <submittedName>
        <fullName evidence="3">Putative 6-phosphofructo-2-kinase/fructose-2-6-bisphosphatase</fullName>
    </submittedName>
</protein>
<dbReference type="GO" id="GO:0016301">
    <property type="term" value="F:kinase activity"/>
    <property type="evidence" value="ECO:0007669"/>
    <property type="project" value="UniProtKB-KW"/>
</dbReference>
<dbReference type="AlphaFoldDB" id="A0A4Z1P8V8"/>
<feature type="signal peptide" evidence="2">
    <location>
        <begin position="1"/>
        <end position="18"/>
    </location>
</feature>
<feature type="compositionally biased region" description="Low complexity" evidence="1">
    <location>
        <begin position="240"/>
        <end position="250"/>
    </location>
</feature>
<evidence type="ECO:0000256" key="1">
    <source>
        <dbReference type="SAM" id="MobiDB-lite"/>
    </source>
</evidence>
<comment type="caution">
    <text evidence="3">The sequence shown here is derived from an EMBL/GenBank/DDBJ whole genome shotgun (WGS) entry which is preliminary data.</text>
</comment>
<keyword evidence="4" id="KW-1185">Reference proteome</keyword>
<dbReference type="Gene3D" id="1.20.1280.140">
    <property type="match status" value="1"/>
</dbReference>
<name>A0A4Z1P8V8_9PEZI</name>
<feature type="compositionally biased region" description="Gly residues" evidence="1">
    <location>
        <begin position="280"/>
        <end position="297"/>
    </location>
</feature>
<dbReference type="STRING" id="86259.A0A4Z1P8V8"/>
<feature type="chain" id="PRO_5021198574" evidence="2">
    <location>
        <begin position="19"/>
        <end position="297"/>
    </location>
</feature>
<evidence type="ECO:0000256" key="2">
    <source>
        <dbReference type="SAM" id="SignalP"/>
    </source>
</evidence>
<keyword evidence="2" id="KW-0732">Signal</keyword>
<accession>A0A4Z1P8V8</accession>
<feature type="compositionally biased region" description="Pro residues" evidence="1">
    <location>
        <begin position="211"/>
        <end position="239"/>
    </location>
</feature>
<sequence>MLFRSILPFAVLVCSSAAAPIPKKSANRDFEVVAGVINGITQGIKRTQSDIYNWRGDQPGANLVLDDSEYLYRDIIEGTKVVSRTNVISAWDSTSMLQPANNLNSALETMMDTLISRKRQIAQINYTPIVRSQLLKIRDSTDSLTKMLFSKLPTAASLVARPVSNLITAKIDKGVNAFPLPSQGSASWWPFQSGNLPAPTVSGPSPYRYDPLPPPPQGPSPQGPSPQGPSPQGPSPQGPFPQGFPSQGAPPQGPPPQQNNNGWSQSPPQPQPQPQPQQNGGFGAPPKQGGGWGRTTY</sequence>
<organism evidence="3 4">
    <name type="scientific">Venturia nashicola</name>
    <dbReference type="NCBI Taxonomy" id="86259"/>
    <lineage>
        <taxon>Eukaryota</taxon>
        <taxon>Fungi</taxon>
        <taxon>Dikarya</taxon>
        <taxon>Ascomycota</taxon>
        <taxon>Pezizomycotina</taxon>
        <taxon>Dothideomycetes</taxon>
        <taxon>Pleosporomycetidae</taxon>
        <taxon>Venturiales</taxon>
        <taxon>Venturiaceae</taxon>
        <taxon>Venturia</taxon>
    </lineage>
</organism>
<feature type="region of interest" description="Disordered" evidence="1">
    <location>
        <begin position="199"/>
        <end position="297"/>
    </location>
</feature>
<dbReference type="PANTHER" id="PTHR38123:SF6">
    <property type="entry name" value="CELL WALL SERINE-THREONINE-RICH GALACTOMANNOPROTEIN MP1 (AFU_ORTHOLOGUE AFUA_4G03240)"/>
    <property type="match status" value="1"/>
</dbReference>
<evidence type="ECO:0000313" key="3">
    <source>
        <dbReference type="EMBL" id="TID18574.1"/>
    </source>
</evidence>
<dbReference type="Proteomes" id="UP000298493">
    <property type="component" value="Unassembled WGS sequence"/>
</dbReference>
<dbReference type="EMBL" id="SNSC02000014">
    <property type="protein sequence ID" value="TID18574.1"/>
    <property type="molecule type" value="Genomic_DNA"/>
</dbReference>
<dbReference type="PANTHER" id="PTHR38123">
    <property type="entry name" value="CELL WALL SERINE-THREONINE-RICH GALACTOMANNOPROTEIN MP1 (AFU_ORTHOLOGUE AFUA_4G03240)"/>
    <property type="match status" value="1"/>
</dbReference>
<dbReference type="Pfam" id="PF12296">
    <property type="entry name" value="HsbA"/>
    <property type="match status" value="1"/>
</dbReference>
<keyword evidence="3" id="KW-0418">Kinase</keyword>
<dbReference type="InterPro" id="IPR021054">
    <property type="entry name" value="Cell_wall_mannoprotein_1"/>
</dbReference>
<evidence type="ECO:0000313" key="4">
    <source>
        <dbReference type="Proteomes" id="UP000298493"/>
    </source>
</evidence>